<accession>A0A9P6WGE4</accession>
<dbReference type="Gene3D" id="1.10.10.60">
    <property type="entry name" value="Homeodomain-like"/>
    <property type="match status" value="1"/>
</dbReference>
<keyword evidence="1 4" id="KW-0238">DNA-binding</keyword>
<evidence type="ECO:0000256" key="2">
    <source>
        <dbReference type="ARBA" id="ARBA00023155"/>
    </source>
</evidence>
<feature type="DNA-binding region" description="Homeobox" evidence="4">
    <location>
        <begin position="99"/>
        <end position="161"/>
    </location>
</feature>
<dbReference type="GO" id="GO:0003677">
    <property type="term" value="F:DNA binding"/>
    <property type="evidence" value="ECO:0007669"/>
    <property type="project" value="UniProtKB-UniRule"/>
</dbReference>
<comment type="subcellular location">
    <subcellularLocation>
        <location evidence="4">Nucleus</location>
    </subcellularLocation>
</comment>
<dbReference type="Proteomes" id="UP000697127">
    <property type="component" value="Unassembled WGS sequence"/>
</dbReference>
<dbReference type="Pfam" id="PF05920">
    <property type="entry name" value="Homeobox_KN"/>
    <property type="match status" value="1"/>
</dbReference>
<evidence type="ECO:0000256" key="3">
    <source>
        <dbReference type="ARBA" id="ARBA00023242"/>
    </source>
</evidence>
<keyword evidence="7" id="KW-1185">Reference proteome</keyword>
<dbReference type="CDD" id="cd00086">
    <property type="entry name" value="homeodomain"/>
    <property type="match status" value="1"/>
</dbReference>
<dbReference type="InterPro" id="IPR009057">
    <property type="entry name" value="Homeodomain-like_sf"/>
</dbReference>
<sequence>MINEVSESINTILNMRYNIRSRMDINFNNTIEYDNEDLLEIEIPYMDSILEETQIDDTTADTSNEIKQNVLSYSTPEIEETNIPVARNKENETRDIVQNHRNIKRLPKEIKSVLNEWFDENIDNPYLSKEDILFLKSETNLQETQIKNWVSNKRRKEKDNISPKLKKLFQ</sequence>
<dbReference type="InterPro" id="IPR008422">
    <property type="entry name" value="KN_HD"/>
</dbReference>
<evidence type="ECO:0000256" key="1">
    <source>
        <dbReference type="ARBA" id="ARBA00023125"/>
    </source>
</evidence>
<keyword evidence="3 4" id="KW-0539">Nucleus</keyword>
<reference evidence="6" key="1">
    <citation type="submission" date="2020-11" db="EMBL/GenBank/DDBJ databases">
        <title>Kefir isolates.</title>
        <authorList>
            <person name="Marcisauskas S."/>
            <person name="Kim Y."/>
            <person name="Blasche S."/>
        </authorList>
    </citation>
    <scope>NUCLEOTIDE SEQUENCE</scope>
    <source>
        <strain evidence="6">Olga-1</strain>
    </source>
</reference>
<keyword evidence="2 4" id="KW-0371">Homeobox</keyword>
<dbReference type="GO" id="GO:0006355">
    <property type="term" value="P:regulation of DNA-templated transcription"/>
    <property type="evidence" value="ECO:0007669"/>
    <property type="project" value="InterPro"/>
</dbReference>
<dbReference type="InterPro" id="IPR050224">
    <property type="entry name" value="TALE_homeobox"/>
</dbReference>
<feature type="domain" description="Homeobox" evidence="5">
    <location>
        <begin position="97"/>
        <end position="160"/>
    </location>
</feature>
<protein>
    <submittedName>
        <fullName evidence="6">Homeodomain mating type protein alpha2</fullName>
    </submittedName>
</protein>
<evidence type="ECO:0000256" key="4">
    <source>
        <dbReference type="PROSITE-ProRule" id="PRU00108"/>
    </source>
</evidence>
<organism evidence="6 7">
    <name type="scientific">Pichia californica</name>
    <dbReference type="NCBI Taxonomy" id="460514"/>
    <lineage>
        <taxon>Eukaryota</taxon>
        <taxon>Fungi</taxon>
        <taxon>Dikarya</taxon>
        <taxon>Ascomycota</taxon>
        <taxon>Saccharomycotina</taxon>
        <taxon>Pichiomycetes</taxon>
        <taxon>Pichiales</taxon>
        <taxon>Pichiaceae</taxon>
        <taxon>Pichia</taxon>
    </lineage>
</organism>
<evidence type="ECO:0000259" key="5">
    <source>
        <dbReference type="PROSITE" id="PS50071"/>
    </source>
</evidence>
<evidence type="ECO:0000313" key="7">
    <source>
        <dbReference type="Proteomes" id="UP000697127"/>
    </source>
</evidence>
<dbReference type="SMART" id="SM00389">
    <property type="entry name" value="HOX"/>
    <property type="match status" value="1"/>
</dbReference>
<name>A0A9P6WGE4_9ASCO</name>
<dbReference type="InterPro" id="IPR001356">
    <property type="entry name" value="HD"/>
</dbReference>
<gene>
    <name evidence="6" type="primary">HMLALPHA2</name>
    <name evidence="6" type="ORF">C6P40_004008</name>
</gene>
<dbReference type="EMBL" id="PUHW01000498">
    <property type="protein sequence ID" value="KAG0686457.1"/>
    <property type="molecule type" value="Genomic_DNA"/>
</dbReference>
<dbReference type="PROSITE" id="PS50071">
    <property type="entry name" value="HOMEOBOX_2"/>
    <property type="match status" value="1"/>
</dbReference>
<dbReference type="PANTHER" id="PTHR11850">
    <property type="entry name" value="HOMEOBOX PROTEIN TRANSCRIPTION FACTORS"/>
    <property type="match status" value="1"/>
</dbReference>
<evidence type="ECO:0000313" key="6">
    <source>
        <dbReference type="EMBL" id="KAG0686457.1"/>
    </source>
</evidence>
<dbReference type="GO" id="GO:0005634">
    <property type="term" value="C:nucleus"/>
    <property type="evidence" value="ECO:0007669"/>
    <property type="project" value="UniProtKB-SubCell"/>
</dbReference>
<dbReference type="SUPFAM" id="SSF46689">
    <property type="entry name" value="Homeodomain-like"/>
    <property type="match status" value="1"/>
</dbReference>
<proteinExistence type="predicted"/>
<comment type="caution">
    <text evidence="6">The sequence shown here is derived from an EMBL/GenBank/DDBJ whole genome shotgun (WGS) entry which is preliminary data.</text>
</comment>
<dbReference type="AlphaFoldDB" id="A0A9P6WGE4"/>